<organism evidence="2 3">
    <name type="scientific">Burkholderia dolosa</name>
    <dbReference type="NCBI Taxonomy" id="152500"/>
    <lineage>
        <taxon>Bacteria</taxon>
        <taxon>Pseudomonadati</taxon>
        <taxon>Pseudomonadota</taxon>
        <taxon>Betaproteobacteria</taxon>
        <taxon>Burkholderiales</taxon>
        <taxon>Burkholderiaceae</taxon>
        <taxon>Burkholderia</taxon>
        <taxon>Burkholderia cepacia complex</taxon>
    </lineage>
</organism>
<keyword evidence="3" id="KW-1185">Reference proteome</keyword>
<feature type="domain" description="SH3b" evidence="1">
    <location>
        <begin position="5"/>
        <end position="60"/>
    </location>
</feature>
<dbReference type="Pfam" id="PF08239">
    <property type="entry name" value="SH3_3"/>
    <property type="match status" value="1"/>
</dbReference>
<dbReference type="RefSeq" id="WP_105773880.1">
    <property type="nucleotide sequence ID" value="NZ_CABVPR010000106.1"/>
</dbReference>
<evidence type="ECO:0000259" key="1">
    <source>
        <dbReference type="Pfam" id="PF08239"/>
    </source>
</evidence>
<evidence type="ECO:0000313" key="3">
    <source>
        <dbReference type="Proteomes" id="UP000625568"/>
    </source>
</evidence>
<sequence length="63" mass="7007">MKEELEVHTHPSSKSPAVGNLALGQVVMLLERQKAWSSVAWTADDESPAVHGWVYSRYVSKIV</sequence>
<evidence type="ECO:0000313" key="2">
    <source>
        <dbReference type="EMBL" id="QRO75956.1"/>
    </source>
</evidence>
<proteinExistence type="predicted"/>
<name>A0A892HYZ3_9BURK</name>
<dbReference type="Proteomes" id="UP000625568">
    <property type="component" value="Chromosome 1"/>
</dbReference>
<reference evidence="2 3" key="1">
    <citation type="submission" date="2021-02" db="EMBL/GenBank/DDBJ databases">
        <title>FDA dAtabase for Regulatory Grade micrObial Sequences (FDA-ARGOS): Supporting development and validation of Infectious Disease Dx tests.</title>
        <authorList>
            <person name="Minogue T."/>
            <person name="Wolcott M."/>
            <person name="Wasieloski L."/>
            <person name="Aguilar W."/>
            <person name="Moore D."/>
            <person name="Jaissle J."/>
            <person name="Tallon L."/>
            <person name="Sadzewicz L."/>
            <person name="Zhao X."/>
            <person name="Boylan J."/>
            <person name="Ott S."/>
            <person name="Bowen H."/>
            <person name="Vavikolanu K."/>
            <person name="Mehta A."/>
            <person name="Aluvathingal J."/>
            <person name="Nadendla S."/>
            <person name="Yan Y."/>
            <person name="Sichtig H."/>
        </authorList>
    </citation>
    <scope>NUCLEOTIDE SEQUENCE [LARGE SCALE GENOMIC DNA]</scope>
    <source>
        <strain evidence="2 3">FDAARGOS_1272</strain>
    </source>
</reference>
<dbReference type="AlphaFoldDB" id="A0A892HYZ3"/>
<dbReference type="InterPro" id="IPR003646">
    <property type="entry name" value="SH3-like_bac-type"/>
</dbReference>
<dbReference type="Gene3D" id="2.30.30.40">
    <property type="entry name" value="SH3 Domains"/>
    <property type="match status" value="1"/>
</dbReference>
<accession>A0A892HYZ3</accession>
<dbReference type="EMBL" id="CP069482">
    <property type="protein sequence ID" value="QRO75956.1"/>
    <property type="molecule type" value="Genomic_DNA"/>
</dbReference>
<protein>
    <submittedName>
        <fullName evidence="2">SH3 domain-containing protein</fullName>
    </submittedName>
</protein>
<gene>
    <name evidence="2" type="ORF">I6K02_08330</name>
</gene>
<dbReference type="GeneID" id="96227124"/>